<keyword evidence="2" id="KW-1185">Reference proteome</keyword>
<evidence type="ECO:0000313" key="1">
    <source>
        <dbReference type="EMBL" id="GBF56912.1"/>
    </source>
</evidence>
<protein>
    <submittedName>
        <fullName evidence="1">Uncharacterized protein</fullName>
    </submittedName>
</protein>
<evidence type="ECO:0000313" key="2">
    <source>
        <dbReference type="Proteomes" id="UP000245086"/>
    </source>
</evidence>
<sequence>MTDSSLYHQQPEFWTLTWPDLLKRQTHVTTCTIEIQHDEHSLHAHVSLDDGTTLGPGDRMIVQGPPIRLSFGESCTLNRGVKITRATALERLWIKIASYFELTELYEVSFTPGKLP</sequence>
<dbReference type="EMBL" id="BFBR01000001">
    <property type="protein sequence ID" value="GBF56912.1"/>
    <property type="molecule type" value="Genomic_DNA"/>
</dbReference>
<dbReference type="RefSeq" id="WP_238164821.1">
    <property type="nucleotide sequence ID" value="NZ_BFBR01000001.1"/>
</dbReference>
<dbReference type="Proteomes" id="UP000245086">
    <property type="component" value="Unassembled WGS sequence"/>
</dbReference>
<accession>A0A2P2E771</accession>
<organism evidence="1 2">
    <name type="scientific">Candidatus Phycosocius bacilliformis</name>
    <dbReference type="NCBI Taxonomy" id="1445552"/>
    <lineage>
        <taxon>Bacteria</taxon>
        <taxon>Pseudomonadati</taxon>
        <taxon>Pseudomonadota</taxon>
        <taxon>Alphaproteobacteria</taxon>
        <taxon>Caulobacterales</taxon>
        <taxon>Caulobacterales incertae sedis</taxon>
        <taxon>Candidatus Phycosocius</taxon>
    </lineage>
</organism>
<dbReference type="AlphaFoldDB" id="A0A2P2E771"/>
<comment type="caution">
    <text evidence="1">The sequence shown here is derived from an EMBL/GenBank/DDBJ whole genome shotgun (WGS) entry which is preliminary data.</text>
</comment>
<name>A0A2P2E771_9PROT</name>
<reference evidence="1 2" key="1">
    <citation type="journal article" date="2018" name="Genome Announc.">
        <title>Draft Genome Sequence of "Candidatus Phycosocius bacilliformis," an Alphaproteobacterial Ectosymbiont of the Hydrocarbon-Producing Green Alga Botryococcus braunii.</title>
        <authorList>
            <person name="Tanabe Y."/>
            <person name="Yamaguchi H."/>
            <person name="Watanabe M.M."/>
        </authorList>
    </citation>
    <scope>NUCLEOTIDE SEQUENCE [LARGE SCALE GENOMIC DNA]</scope>
    <source>
        <strain evidence="1 2">BOTRYCO-2</strain>
    </source>
</reference>
<gene>
    <name evidence="1" type="ORF">PbB2_00569</name>
</gene>
<proteinExistence type="predicted"/>